<dbReference type="Pfam" id="PF13385">
    <property type="entry name" value="Laminin_G_3"/>
    <property type="match status" value="1"/>
</dbReference>
<dbReference type="RefSeq" id="WP_338685500.1">
    <property type="nucleotide sequence ID" value="NZ_AP024702.1"/>
</dbReference>
<keyword evidence="7" id="KW-1185">Reference proteome</keyword>
<keyword evidence="1 4" id="KW-0732">Signal</keyword>
<keyword evidence="3" id="KW-0472">Membrane</keyword>
<evidence type="ECO:0000256" key="1">
    <source>
        <dbReference type="ARBA" id="ARBA00022729"/>
    </source>
</evidence>
<dbReference type="Proteomes" id="UP001374893">
    <property type="component" value="Chromosome"/>
</dbReference>
<evidence type="ECO:0000313" key="7">
    <source>
        <dbReference type="Proteomes" id="UP001374893"/>
    </source>
</evidence>
<evidence type="ECO:0000256" key="4">
    <source>
        <dbReference type="SAM" id="SignalP"/>
    </source>
</evidence>
<organism evidence="6 7">
    <name type="scientific">Haloferula helveola</name>
    <dbReference type="NCBI Taxonomy" id="490095"/>
    <lineage>
        <taxon>Bacteria</taxon>
        <taxon>Pseudomonadati</taxon>
        <taxon>Verrucomicrobiota</taxon>
        <taxon>Verrucomicrobiia</taxon>
        <taxon>Verrucomicrobiales</taxon>
        <taxon>Verrucomicrobiaceae</taxon>
        <taxon>Haloferula</taxon>
    </lineage>
</organism>
<name>A0ABM7RFN7_9BACT</name>
<keyword evidence="3" id="KW-1133">Transmembrane helix</keyword>
<reference evidence="6 7" key="1">
    <citation type="submission" date="2021-06" db="EMBL/GenBank/DDBJ databases">
        <title>Complete genome of Haloferula helveola possessing various polysaccharide degrading enzymes.</title>
        <authorList>
            <person name="Takami H."/>
            <person name="Huang C."/>
            <person name="Hamasaki K."/>
        </authorList>
    </citation>
    <scope>NUCLEOTIDE SEQUENCE [LARGE SCALE GENOMIC DNA]</scope>
    <source>
        <strain evidence="6 7">CN-1</strain>
    </source>
</reference>
<evidence type="ECO:0000256" key="3">
    <source>
        <dbReference type="SAM" id="Phobius"/>
    </source>
</evidence>
<evidence type="ECO:0000313" key="6">
    <source>
        <dbReference type="EMBL" id="BCX49056.1"/>
    </source>
</evidence>
<feature type="transmembrane region" description="Helical" evidence="3">
    <location>
        <begin position="247"/>
        <end position="272"/>
    </location>
</feature>
<evidence type="ECO:0000259" key="5">
    <source>
        <dbReference type="SMART" id="SM00560"/>
    </source>
</evidence>
<keyword evidence="3" id="KW-0812">Transmembrane</keyword>
<dbReference type="InterPro" id="IPR013320">
    <property type="entry name" value="ConA-like_dom_sf"/>
</dbReference>
<dbReference type="EMBL" id="AP024702">
    <property type="protein sequence ID" value="BCX49056.1"/>
    <property type="molecule type" value="Genomic_DNA"/>
</dbReference>
<proteinExistence type="predicted"/>
<dbReference type="SUPFAM" id="SSF49899">
    <property type="entry name" value="Concanavalin A-like lectins/glucanases"/>
    <property type="match status" value="1"/>
</dbReference>
<feature type="chain" id="PRO_5045273848" description="LamG-like jellyroll fold domain-containing protein" evidence="4">
    <location>
        <begin position="20"/>
        <end position="277"/>
    </location>
</feature>
<sequence length="277" mass="28059">MKFLQTLSIALSLAVSAEAALVAYYEFDETSGTSIGDSSGNGFDGSVIGSGDLNVSGYVGSGYQPGSGGSDYGSVSGGVSDFGIGGNDARTIAFWFNTSGFGGATDQYRLIGTGSTGAGTAFNIVAESSTGANRIGLRYGNGNVYFDADNSGTAFATGTWYHVAVVYDGSTLDLESVGTASDGTGLVFYVNGVEVDTAAGNLNNGTQALSTALTDFAFGANEDGTQGFYPGLLDEVRVYDEALGAGAIATLAAVPEPTFATLAGALGLLLLLRRRRS</sequence>
<protein>
    <recommendedName>
        <fullName evidence="5">LamG-like jellyroll fold domain-containing protein</fullName>
    </recommendedName>
</protein>
<feature type="domain" description="LamG-like jellyroll fold" evidence="5">
    <location>
        <begin position="88"/>
        <end position="246"/>
    </location>
</feature>
<dbReference type="InterPro" id="IPR006558">
    <property type="entry name" value="LamG-like"/>
</dbReference>
<dbReference type="Gene3D" id="2.60.120.200">
    <property type="match status" value="1"/>
</dbReference>
<gene>
    <name evidence="6" type="ORF">HAHE_29640</name>
</gene>
<dbReference type="SMART" id="SM00560">
    <property type="entry name" value="LamGL"/>
    <property type="match status" value="1"/>
</dbReference>
<feature type="signal peptide" evidence="4">
    <location>
        <begin position="1"/>
        <end position="19"/>
    </location>
</feature>
<accession>A0ABM7RFN7</accession>
<keyword evidence="2" id="KW-1015">Disulfide bond</keyword>
<evidence type="ECO:0000256" key="2">
    <source>
        <dbReference type="ARBA" id="ARBA00023157"/>
    </source>
</evidence>